<dbReference type="SUPFAM" id="SSF49303">
    <property type="entry name" value="beta-Galactosidase/glucuronidase domain"/>
    <property type="match status" value="2"/>
</dbReference>
<reference evidence="10" key="1">
    <citation type="submission" date="2022-11" db="EMBL/GenBank/DDBJ databases">
        <authorList>
            <person name="Mo P."/>
        </authorList>
    </citation>
    <scope>NUCLEOTIDE SEQUENCE</scope>
    <source>
        <strain evidence="10">HUAS 11-8</strain>
    </source>
</reference>
<dbReference type="Gene3D" id="2.60.40.10">
    <property type="entry name" value="Immunoglobulins"/>
    <property type="match status" value="2"/>
</dbReference>
<dbReference type="InterPro" id="IPR036156">
    <property type="entry name" value="Beta-gal/glucu_dom_sf"/>
</dbReference>
<dbReference type="EC" id="3.2.1.23" evidence="3"/>
<dbReference type="PROSITE" id="PS00608">
    <property type="entry name" value="GLYCOSYL_HYDROL_F2_2"/>
    <property type="match status" value="1"/>
</dbReference>
<dbReference type="SUPFAM" id="SSF74650">
    <property type="entry name" value="Galactose mutarotase-like"/>
    <property type="match status" value="1"/>
</dbReference>
<dbReference type="Pfam" id="PF02837">
    <property type="entry name" value="Glyco_hydro_2_N"/>
    <property type="match status" value="1"/>
</dbReference>
<dbReference type="Gene3D" id="3.20.20.80">
    <property type="entry name" value="Glycosidases"/>
    <property type="match status" value="1"/>
</dbReference>
<comment type="catalytic activity">
    <reaction evidence="1">
        <text>Hydrolysis of terminal non-reducing beta-D-galactose residues in beta-D-galactosides.</text>
        <dbReference type="EC" id="3.2.1.23"/>
    </reaction>
</comment>
<evidence type="ECO:0000256" key="3">
    <source>
        <dbReference type="ARBA" id="ARBA00012756"/>
    </source>
</evidence>
<evidence type="ECO:0000313" key="11">
    <source>
        <dbReference type="Proteomes" id="UP001163203"/>
    </source>
</evidence>
<protein>
    <recommendedName>
        <fullName evidence="4">Beta-galactosidase</fullName>
        <ecNumber evidence="3">3.2.1.23</ecNumber>
    </recommendedName>
    <alternativeName>
        <fullName evidence="7">Lactase</fullName>
    </alternativeName>
</protein>
<dbReference type="Gene3D" id="2.60.120.260">
    <property type="entry name" value="Galactose-binding domain-like"/>
    <property type="match status" value="1"/>
</dbReference>
<dbReference type="InterPro" id="IPR023232">
    <property type="entry name" value="Glyco_hydro_2_AS"/>
</dbReference>
<evidence type="ECO:0000259" key="9">
    <source>
        <dbReference type="SMART" id="SM01038"/>
    </source>
</evidence>
<dbReference type="InterPro" id="IPR017853">
    <property type="entry name" value="GH"/>
</dbReference>
<dbReference type="Pfam" id="PF02929">
    <property type="entry name" value="Bgal_small_N"/>
    <property type="match status" value="1"/>
</dbReference>
<evidence type="ECO:0000256" key="4">
    <source>
        <dbReference type="ARBA" id="ARBA00013303"/>
    </source>
</evidence>
<name>A0ABY7BB54_9PSEU</name>
<dbReference type="InterPro" id="IPR008979">
    <property type="entry name" value="Galactose-bd-like_sf"/>
</dbReference>
<evidence type="ECO:0000256" key="6">
    <source>
        <dbReference type="ARBA" id="ARBA00023295"/>
    </source>
</evidence>
<dbReference type="Gene3D" id="2.70.98.10">
    <property type="match status" value="1"/>
</dbReference>
<dbReference type="RefSeq" id="WP_268759309.1">
    <property type="nucleotide sequence ID" value="NZ_CP113836.1"/>
</dbReference>
<evidence type="ECO:0000256" key="8">
    <source>
        <dbReference type="SAM" id="MobiDB-lite"/>
    </source>
</evidence>
<evidence type="ECO:0000256" key="1">
    <source>
        <dbReference type="ARBA" id="ARBA00001412"/>
    </source>
</evidence>
<dbReference type="Pfam" id="PF16353">
    <property type="entry name" value="LacZ_4"/>
    <property type="match status" value="1"/>
</dbReference>
<evidence type="ECO:0000256" key="5">
    <source>
        <dbReference type="ARBA" id="ARBA00022801"/>
    </source>
</evidence>
<feature type="domain" description="Beta galactosidase small chain/" evidence="9">
    <location>
        <begin position="693"/>
        <end position="953"/>
    </location>
</feature>
<dbReference type="InterPro" id="IPR013783">
    <property type="entry name" value="Ig-like_fold"/>
</dbReference>
<dbReference type="Proteomes" id="UP001163203">
    <property type="component" value="Chromosome"/>
</dbReference>
<dbReference type="InterPro" id="IPR023230">
    <property type="entry name" value="Glyco_hydro_2_CS"/>
</dbReference>
<feature type="compositionally biased region" description="Low complexity" evidence="8">
    <location>
        <begin position="22"/>
        <end position="41"/>
    </location>
</feature>
<dbReference type="Pfam" id="PF02836">
    <property type="entry name" value="Glyco_hydro_2_C"/>
    <property type="match status" value="1"/>
</dbReference>
<keyword evidence="5" id="KW-0378">Hydrolase</keyword>
<dbReference type="EMBL" id="CP113836">
    <property type="protein sequence ID" value="WAL69222.1"/>
    <property type="molecule type" value="Genomic_DNA"/>
</dbReference>
<gene>
    <name evidence="10" type="ORF">ORV05_16100</name>
</gene>
<dbReference type="SMART" id="SM01038">
    <property type="entry name" value="Bgal_small_N"/>
    <property type="match status" value="1"/>
</dbReference>
<dbReference type="InterPro" id="IPR011013">
    <property type="entry name" value="Gal_mutarotase_sf_dom"/>
</dbReference>
<dbReference type="InterPro" id="IPR050347">
    <property type="entry name" value="Bact_Beta-galactosidase"/>
</dbReference>
<dbReference type="InterPro" id="IPR004199">
    <property type="entry name" value="B-gal_small/dom_5"/>
</dbReference>
<dbReference type="PANTHER" id="PTHR46323">
    <property type="entry name" value="BETA-GALACTOSIDASE"/>
    <property type="match status" value="1"/>
</dbReference>
<dbReference type="SUPFAM" id="SSF49785">
    <property type="entry name" value="Galactose-binding domain-like"/>
    <property type="match status" value="1"/>
</dbReference>
<evidence type="ECO:0000256" key="7">
    <source>
        <dbReference type="ARBA" id="ARBA00032230"/>
    </source>
</evidence>
<dbReference type="InterPro" id="IPR006103">
    <property type="entry name" value="Glyco_hydro_2_cat"/>
</dbReference>
<accession>A0ABY7BB54</accession>
<dbReference type="InterPro" id="IPR032312">
    <property type="entry name" value="LacZ_4"/>
</dbReference>
<dbReference type="PANTHER" id="PTHR46323:SF2">
    <property type="entry name" value="BETA-GALACTOSIDASE"/>
    <property type="match status" value="1"/>
</dbReference>
<evidence type="ECO:0000313" key="10">
    <source>
        <dbReference type="EMBL" id="WAL69222.1"/>
    </source>
</evidence>
<evidence type="ECO:0000256" key="2">
    <source>
        <dbReference type="ARBA" id="ARBA00007401"/>
    </source>
</evidence>
<sequence length="955" mass="105161">MAPEHEAGRGTAAAPAPLTSTDPGAGRRAPRADAPSDAPALSLDGTWRFHLADRPGHATPGFAEPGFDDGGWSRLEVPGHWQLQGHGSPAYTNVRYPFPLDPPFVPDENPTGEYRRRFDLPPGWPEGEAVLRFRGVDSAFTVWLNGTELGWSTGSRLTTEFDAGPLLRPHGNVLAVRVHQFSPASYLEDQDMWWLSGIFRDVTLIARPPGSVGDFFVHADYDHTTGGGTLRVETDVPATLSVPELGLSGVPAGQPCRIPSVHPWSAELPRLYHGTLSTAGERIPLRIGFRTVAVRDGLLTVNGRRILLRGVNRHEWNPGRGRAVTADDMLADVLMMKRHNVNAVRTSHYPPHPDFLDLCDEYGLYVLAECDLETHGFTVAGWRRNPSDDPRWRPAMLDRMCRTVERDKNHPSVVLWSLGNEAGTGGNLAAMAGWVHERDPGRPVHYEGDGDSRHVDVYSRMYATHAEVEAIGRYEEPPTADPSADAHRRGLPFLLCEYAHAMGNGPGGLLEYQRLFERYPRCQGGFVWEWIDHGIRRHTPDGREFFAYGGDFGEPLHDGNFVLDGLVFPDRTPSPGLTELKAVFAPVRLAVEGTRLTVTNLHDFTGTAHLRFRWSLETEGEPVAEGVLRAEDVPPQGSVAVELPVLPPVAGESWLTVRAELAGDTAWAAAGHEVAFTQHRVAARRTEPRRPAPLDRDDFDDSGTLVRLGGLRVRGPRLDVWRAPTDNDRTTNADAVESRWRALGLHRVTHRVIGQEWSDGGLVVRTRVAPAATDLGLFATYHWAGDGPALLLRVEVRPDGEWTAPLPRMGLRMAVPAGLGEVEWFGGGPGEAYADSCQAMRIGRYRRTVEEWQTPYPMPQENGNRRQVRWAELRGGDGGLRIEGAPVFDLTVRRWTSEDLDAARHPTDLVPGAVIWVNLDLAQHGLGTASCGPGVLPEYTLTAAPASWTVRFLPL</sequence>
<comment type="similarity">
    <text evidence="2">Belongs to the glycosyl hydrolase 2 family.</text>
</comment>
<dbReference type="PRINTS" id="PR00132">
    <property type="entry name" value="GLHYDRLASE2"/>
</dbReference>
<dbReference type="InterPro" id="IPR006101">
    <property type="entry name" value="Glyco_hydro_2"/>
</dbReference>
<dbReference type="InterPro" id="IPR006104">
    <property type="entry name" value="Glyco_hydro_2_N"/>
</dbReference>
<keyword evidence="11" id="KW-1185">Reference proteome</keyword>
<feature type="region of interest" description="Disordered" evidence="8">
    <location>
        <begin position="1"/>
        <end position="41"/>
    </location>
</feature>
<dbReference type="SUPFAM" id="SSF51445">
    <property type="entry name" value="(Trans)glycosidases"/>
    <property type="match status" value="1"/>
</dbReference>
<dbReference type="PROSITE" id="PS00719">
    <property type="entry name" value="GLYCOSYL_HYDROL_F2_1"/>
    <property type="match status" value="1"/>
</dbReference>
<proteinExistence type="inferred from homology"/>
<keyword evidence="6" id="KW-0326">Glycosidase</keyword>
<organism evidence="10 11">
    <name type="scientific">Amycolatopsis cynarae</name>
    <dbReference type="NCBI Taxonomy" id="2995223"/>
    <lineage>
        <taxon>Bacteria</taxon>
        <taxon>Bacillati</taxon>
        <taxon>Actinomycetota</taxon>
        <taxon>Actinomycetes</taxon>
        <taxon>Pseudonocardiales</taxon>
        <taxon>Pseudonocardiaceae</taxon>
        <taxon>Amycolatopsis</taxon>
    </lineage>
</organism>
<dbReference type="InterPro" id="IPR014718">
    <property type="entry name" value="GH-type_carb-bd"/>
</dbReference>